<organism evidence="8 9">
    <name type="scientific">Hafnia alvei FB1</name>
    <dbReference type="NCBI Taxonomy" id="1453496"/>
    <lineage>
        <taxon>Bacteria</taxon>
        <taxon>Pseudomonadati</taxon>
        <taxon>Pseudomonadota</taxon>
        <taxon>Gammaproteobacteria</taxon>
        <taxon>Enterobacterales</taxon>
        <taxon>Hafniaceae</taxon>
        <taxon>Hafnia</taxon>
    </lineage>
</organism>
<evidence type="ECO:0000256" key="2">
    <source>
        <dbReference type="ARBA" id="ARBA00004924"/>
    </source>
</evidence>
<keyword evidence="6" id="KW-0521">NADP</keyword>
<keyword evidence="5" id="KW-0274">FAD</keyword>
<dbReference type="GO" id="GO:0016491">
    <property type="term" value="F:oxidoreductase activity"/>
    <property type="evidence" value="ECO:0007669"/>
    <property type="project" value="UniProtKB-KW"/>
</dbReference>
<comment type="pathway">
    <text evidence="2">Siderophore biosynthesis.</text>
</comment>
<dbReference type="eggNOG" id="COG3486">
    <property type="taxonomic scope" value="Bacteria"/>
</dbReference>
<dbReference type="OrthoDB" id="7527071at2"/>
<dbReference type="InterPro" id="IPR036188">
    <property type="entry name" value="FAD/NAD-bd_sf"/>
</dbReference>
<dbReference type="PATRIC" id="fig|1453496.5.peg.803"/>
<dbReference type="KEGG" id="hav:AT03_04035"/>
<dbReference type="AlphaFoldDB" id="A0A097QYU3"/>
<name>A0A097QYU3_HAFAL</name>
<evidence type="ECO:0000256" key="6">
    <source>
        <dbReference type="ARBA" id="ARBA00022857"/>
    </source>
</evidence>
<reference evidence="8 9" key="1">
    <citation type="journal article" date="2014" name="Gut Pathog.">
        <title>Gene clusters of Hafnia alvei strain FB1 important in survival and pathogenesis: a draft genome perspective.</title>
        <authorList>
            <person name="Tan J.Y."/>
            <person name="Yin W.F."/>
            <person name="Chan K.G."/>
        </authorList>
    </citation>
    <scope>NUCLEOTIDE SEQUENCE [LARGE SCALE GENOMIC DNA]</scope>
    <source>
        <strain evidence="8 9">FB1</strain>
    </source>
</reference>
<dbReference type="PANTHER" id="PTHR42802:SF1">
    <property type="entry name" value="L-ORNITHINE N(5)-MONOOXYGENASE"/>
    <property type="match status" value="1"/>
</dbReference>
<comment type="similarity">
    <text evidence="3">Belongs to the lysine N(6)-hydroxylase/L-ornithine N(5)-oxygenase family.</text>
</comment>
<gene>
    <name evidence="8" type="ORF">AT03_04035</name>
</gene>
<sequence length="446" mass="51702">MTQFSLSSQQQAATQPYDFIAIGIGPFNLGLACLTQPLSQVNALFLDQNSGFDWHPGMMLESAHLQTPFMADLVTLADPTHPLSFLNYIKQQGRLYSFYIRESFFLMRKEYNQYCRWATERLSNLRFNTKVERVEFDQDSRCYQVHCSDTRNGKKLKFETRHLVLGTGPSPVIPECCQPFAERMVHSGQYLHHKEELQTRRSITVVGSGQSAAEIYYDLLSEIDKYGYQLNWVTRAPRFFPLEYTKLTLEMTSPEYVDYFHQLPAEKRDQLNMQSQQLYKGINSSLINDIFDLLYIKRLDGHVNTRLFTNTALTGVQNTANHKTLNLALHQHEQDQHFAIDSEAVILCTGYRHQPPAFLQPIHDRIAWDEKGRYDVARNYSIDKQHHEIFVQNAELHTHGFVTPDLGMACYRNSWILREITGTEHYPIEEQIAFQQFAAPQTGDLL</sequence>
<evidence type="ECO:0000256" key="7">
    <source>
        <dbReference type="ARBA" id="ARBA00023002"/>
    </source>
</evidence>
<evidence type="ECO:0000256" key="3">
    <source>
        <dbReference type="ARBA" id="ARBA00007588"/>
    </source>
</evidence>
<dbReference type="Gene3D" id="3.50.50.60">
    <property type="entry name" value="FAD/NAD(P)-binding domain"/>
    <property type="match status" value="1"/>
</dbReference>
<dbReference type="SUPFAM" id="SSF51905">
    <property type="entry name" value="FAD/NAD(P)-binding domain"/>
    <property type="match status" value="1"/>
</dbReference>
<keyword evidence="9" id="KW-1185">Reference proteome</keyword>
<keyword evidence="4" id="KW-0285">Flavoprotein</keyword>
<proteinExistence type="inferred from homology"/>
<keyword evidence="7" id="KW-0560">Oxidoreductase</keyword>
<evidence type="ECO:0000256" key="4">
    <source>
        <dbReference type="ARBA" id="ARBA00022630"/>
    </source>
</evidence>
<dbReference type="Proteomes" id="UP000029986">
    <property type="component" value="Chromosome"/>
</dbReference>
<protein>
    <submittedName>
        <fullName evidence="8">Alcaligin biosynthesis protein</fullName>
    </submittedName>
</protein>
<evidence type="ECO:0000313" key="9">
    <source>
        <dbReference type="Proteomes" id="UP000029986"/>
    </source>
</evidence>
<accession>A0A097QYU3</accession>
<evidence type="ECO:0000256" key="1">
    <source>
        <dbReference type="ARBA" id="ARBA00001974"/>
    </source>
</evidence>
<comment type="cofactor">
    <cofactor evidence="1">
        <name>FAD</name>
        <dbReference type="ChEBI" id="CHEBI:57692"/>
    </cofactor>
</comment>
<evidence type="ECO:0000256" key="5">
    <source>
        <dbReference type="ARBA" id="ARBA00022827"/>
    </source>
</evidence>
<dbReference type="PANTHER" id="PTHR42802">
    <property type="entry name" value="MONOOXYGENASE"/>
    <property type="match status" value="1"/>
</dbReference>
<dbReference type="Pfam" id="PF13434">
    <property type="entry name" value="Lys_Orn_oxgnase"/>
    <property type="match status" value="1"/>
</dbReference>
<dbReference type="HOGENOM" id="CLU_020931_0_0_6"/>
<evidence type="ECO:0000313" key="8">
    <source>
        <dbReference type="EMBL" id="AIU71649.1"/>
    </source>
</evidence>
<dbReference type="RefSeq" id="WP_025799053.1">
    <property type="nucleotide sequence ID" value="NZ_CP009706.1"/>
</dbReference>
<dbReference type="InterPro" id="IPR025700">
    <property type="entry name" value="Lys/Orn_oxygenase"/>
</dbReference>
<dbReference type="EMBL" id="CP009706">
    <property type="protein sequence ID" value="AIU71649.1"/>
    <property type="molecule type" value="Genomic_DNA"/>
</dbReference>